<proteinExistence type="predicted"/>
<dbReference type="PANTHER" id="PTHR43105">
    <property type="entry name" value="RESPIRATORY NITRATE REDUCTASE"/>
    <property type="match status" value="1"/>
</dbReference>
<dbReference type="InterPro" id="IPR050123">
    <property type="entry name" value="Prok_molybdopt-oxidoreductase"/>
</dbReference>
<dbReference type="PANTHER" id="PTHR43105:SF14">
    <property type="entry name" value="FORMATE DEHYDROGENASE H"/>
    <property type="match status" value="1"/>
</dbReference>
<keyword evidence="2" id="KW-0560">Oxidoreductase</keyword>
<protein>
    <submittedName>
        <fullName evidence="7">Anaerobic dehydrogenases typically selenocysteine-containing</fullName>
    </submittedName>
</protein>
<reference evidence="8" key="1">
    <citation type="journal article" date="2015" name="Genome Announc.">
        <title>Draft Genome Sequence of an Anaerobic Ammonium-Oxidizing Bacterium, "Candidatus Brocadia sinica".</title>
        <authorList>
            <person name="Oshiki M."/>
            <person name="Shinyako-Hata K."/>
            <person name="Satoh H."/>
            <person name="Okabe S."/>
        </authorList>
    </citation>
    <scope>NUCLEOTIDE SEQUENCE [LARGE SCALE GENOMIC DNA]</scope>
    <source>
        <strain evidence="8">JPN1</strain>
    </source>
</reference>
<feature type="domain" description="Molybdopterin dinucleotide-binding" evidence="6">
    <location>
        <begin position="419"/>
        <end position="524"/>
    </location>
</feature>
<dbReference type="InterPro" id="IPR006655">
    <property type="entry name" value="Mopterin_OxRdtase_prok_CS"/>
</dbReference>
<comment type="caution">
    <text evidence="7">The sequence shown here is derived from an EMBL/GenBank/DDBJ whole genome shotgun (WGS) entry which is preliminary data.</text>
</comment>
<evidence type="ECO:0000259" key="6">
    <source>
        <dbReference type="Pfam" id="PF01568"/>
    </source>
</evidence>
<keyword evidence="3" id="KW-0408">Iron</keyword>
<dbReference type="EMBL" id="BAFN01000001">
    <property type="protein sequence ID" value="GAN33004.1"/>
    <property type="molecule type" value="Genomic_DNA"/>
</dbReference>
<dbReference type="Gene3D" id="2.40.40.20">
    <property type="match status" value="1"/>
</dbReference>
<sequence length="531" mass="59267">MSFGSGSMTNSISEIKDCKLIFLIGGNPTEAHPIVGLEMKKALRKGCTFIVADPRQIWFAQHAKLYLPLKPGTDNWLLNAMAHVILAEGLENKEFIQTRTEGFEELKEFVKDITPEKASEFTGIPAEDIRKAARMYAQSEKSAIYYTLGITEHVCGTDNVRSIANLALLTGHIGKPSTGVNPIRGQNNVQGATDMCIPDKLPGYQLFSDQKVVEKFEKAWGVTLNKTPGNTSPTMFERMSKGEFKALYVIGEDPIMSEPNQDYTIKGLKNLELLVVQDIFLSETAKYADVVLPAASFAEKDGTFTNTERRVQRVRKGVNPVGNSKPDWQIICELSTRMGYKMDYPSPKEVWDEIASLVPMLAGINYARIEQNGIQWPCPDVKHPGTKFLHEGKFPRGLGKFFVLPYRAPAESPDREYPLLLTTGRTLYHYGAGTMTRRSAGIIHKTNDCFVEVHQADARELGIFDGEMVRIASRRGEITARAEVSDKVKRGVIWMPMHFAEAAVNKLTKDAYDNITQTAEYKVCGAKIEKL</sequence>
<accession>A0ABQ0JW50</accession>
<dbReference type="Gene3D" id="3.40.228.10">
    <property type="entry name" value="Dimethylsulfoxide Reductase, domain 2"/>
    <property type="match status" value="1"/>
</dbReference>
<evidence type="ECO:0000256" key="3">
    <source>
        <dbReference type="ARBA" id="ARBA00023004"/>
    </source>
</evidence>
<dbReference type="PROSITE" id="PS00490">
    <property type="entry name" value="MOLYBDOPTERIN_PROK_2"/>
    <property type="match status" value="1"/>
</dbReference>
<dbReference type="InterPro" id="IPR006656">
    <property type="entry name" value="Mopterin_OxRdtase"/>
</dbReference>
<dbReference type="Pfam" id="PF01568">
    <property type="entry name" value="Molydop_binding"/>
    <property type="match status" value="1"/>
</dbReference>
<dbReference type="Gene3D" id="3.40.50.740">
    <property type="match status" value="1"/>
</dbReference>
<evidence type="ECO:0000256" key="1">
    <source>
        <dbReference type="ARBA" id="ARBA00022723"/>
    </source>
</evidence>
<organism evidence="7 8">
    <name type="scientific">Candidatus Brocadia sinica JPN1</name>
    <dbReference type="NCBI Taxonomy" id="1197129"/>
    <lineage>
        <taxon>Bacteria</taxon>
        <taxon>Pseudomonadati</taxon>
        <taxon>Planctomycetota</taxon>
        <taxon>Candidatus Brocadiia</taxon>
        <taxon>Candidatus Brocadiales</taxon>
        <taxon>Candidatus Brocadiaceae</taxon>
        <taxon>Candidatus Brocadia</taxon>
    </lineage>
</organism>
<dbReference type="Pfam" id="PF00384">
    <property type="entry name" value="Molybdopterin"/>
    <property type="match status" value="1"/>
</dbReference>
<dbReference type="SUPFAM" id="SSF53706">
    <property type="entry name" value="Formate dehydrogenase/DMSO reductase, domains 1-3"/>
    <property type="match status" value="1"/>
</dbReference>
<evidence type="ECO:0000259" key="5">
    <source>
        <dbReference type="Pfam" id="PF00384"/>
    </source>
</evidence>
<keyword evidence="1" id="KW-0479">Metal-binding</keyword>
<keyword evidence="8" id="KW-1185">Reference proteome</keyword>
<evidence type="ECO:0000313" key="7">
    <source>
        <dbReference type="EMBL" id="GAN33004.1"/>
    </source>
</evidence>
<dbReference type="InterPro" id="IPR009010">
    <property type="entry name" value="Asp_de-COase-like_dom_sf"/>
</dbReference>
<dbReference type="PROSITE" id="PS00932">
    <property type="entry name" value="MOLYBDOPTERIN_PROK_3"/>
    <property type="match status" value="1"/>
</dbReference>
<dbReference type="Proteomes" id="UP000032309">
    <property type="component" value="Unassembled WGS sequence"/>
</dbReference>
<name>A0ABQ0JW50_9BACT</name>
<keyword evidence="4" id="KW-0411">Iron-sulfur</keyword>
<evidence type="ECO:0000256" key="2">
    <source>
        <dbReference type="ARBA" id="ARBA00023002"/>
    </source>
</evidence>
<feature type="domain" description="Molybdopterin oxidoreductase" evidence="5">
    <location>
        <begin position="7"/>
        <end position="336"/>
    </location>
</feature>
<dbReference type="SUPFAM" id="SSF50692">
    <property type="entry name" value="ADC-like"/>
    <property type="match status" value="1"/>
</dbReference>
<gene>
    <name evidence="7" type="ORF">BROSI_A1520</name>
</gene>
<evidence type="ECO:0000256" key="4">
    <source>
        <dbReference type="ARBA" id="ARBA00023014"/>
    </source>
</evidence>
<dbReference type="InterPro" id="IPR006657">
    <property type="entry name" value="MoPterin_dinucl-bd_dom"/>
</dbReference>
<evidence type="ECO:0000313" key="8">
    <source>
        <dbReference type="Proteomes" id="UP000032309"/>
    </source>
</evidence>